<keyword evidence="5" id="KW-1133">Transmembrane helix</keyword>
<keyword evidence="5" id="KW-0472">Membrane</keyword>
<evidence type="ECO:0000259" key="7">
    <source>
        <dbReference type="Pfam" id="PF08244"/>
    </source>
</evidence>
<dbReference type="GO" id="GO:0004575">
    <property type="term" value="F:sucrose alpha-glucosidase activity"/>
    <property type="evidence" value="ECO:0007669"/>
    <property type="project" value="TreeGrafter"/>
</dbReference>
<dbReference type="GO" id="GO:0005737">
    <property type="term" value="C:cytoplasm"/>
    <property type="evidence" value="ECO:0007669"/>
    <property type="project" value="TreeGrafter"/>
</dbReference>
<proteinExistence type="inferred from homology"/>
<dbReference type="InterPro" id="IPR013148">
    <property type="entry name" value="Glyco_hydro_32_N"/>
</dbReference>
<dbReference type="InterPro" id="IPR023296">
    <property type="entry name" value="Glyco_hydro_beta-prop_sf"/>
</dbReference>
<name>A0A0K1W1V4_9MOLU</name>
<feature type="domain" description="Glycosyl hydrolase family 32 N-terminal" evidence="6">
    <location>
        <begin position="46"/>
        <end position="339"/>
    </location>
</feature>
<dbReference type="Pfam" id="PF08244">
    <property type="entry name" value="Glyco_hydro_32C"/>
    <property type="match status" value="1"/>
</dbReference>
<feature type="domain" description="Glycosyl hydrolase family 32 C-terminal" evidence="7">
    <location>
        <begin position="360"/>
        <end position="487"/>
    </location>
</feature>
<sequence length="506" mass="58654">MKNIIKILTSLILIICGSGLISFIYNFKNSSEVYVDKYKNKFHLQMPDFGMMNDIQGAFFREGKWHLYFLYNKDAKLMSNGINLGGNGTSWYHVTTIDFINWKYEGVAIEKYITEWGDVATGSIYEDFDNDFGFGSNAIIAYATAYSDKGQNTMVYYSIDNGYKFNPIVDYPIQLNNGKKDFRDPQILKMKDDYIIYLAENDRFGIYASKNPLGNFENIGYLKMPYPTLECPNLFKINVTNSASDEKWVLIYGGNEGDDRLTTGTYYSVGHIENKIFIPEQNPKRVDFGPDFYGAATWKNNKNSLFISGWMSNWNYATSVPNQGKVGNMSLVRKLNLFKKYNEYTLESMFYIPEKYYKKINKGKLNSNNDKLEITNIEGDSFNLKINIELLNNIENTVEISIIGNEYSFNLLIDIFNSVIIITRFNSIFTNNETFSKKREVYLDEVIKNNIDIEFIIDRTTIEVILPSNKVYSSIKFPKYTSSEKILIKTKNELILNYEYKYIDII</sequence>
<dbReference type="PANTHER" id="PTHR42800:SF1">
    <property type="entry name" value="EXOINULINASE INUD (AFU_ORTHOLOGUE AFUA_5G00480)"/>
    <property type="match status" value="1"/>
</dbReference>
<dbReference type="AlphaFoldDB" id="A0A0K1W1V4"/>
<keyword evidence="2 4" id="KW-0378">Hydrolase</keyword>
<dbReference type="RefSeq" id="WP_075058386.1">
    <property type="nucleotide sequence ID" value="NZ_CP012357.1"/>
</dbReference>
<dbReference type="SUPFAM" id="SSF49899">
    <property type="entry name" value="Concanavalin A-like lectins/glucanases"/>
    <property type="match status" value="1"/>
</dbReference>
<comment type="similarity">
    <text evidence="1 4">Belongs to the glycosyl hydrolase 32 family.</text>
</comment>
<dbReference type="SUPFAM" id="SSF75005">
    <property type="entry name" value="Arabinanase/levansucrase/invertase"/>
    <property type="match status" value="1"/>
</dbReference>
<evidence type="ECO:0000256" key="3">
    <source>
        <dbReference type="ARBA" id="ARBA00023295"/>
    </source>
</evidence>
<dbReference type="PANTHER" id="PTHR42800">
    <property type="entry name" value="EXOINULINASE INUD (AFU_ORTHOLOGUE AFUA_5G00480)"/>
    <property type="match status" value="1"/>
</dbReference>
<evidence type="ECO:0000259" key="6">
    <source>
        <dbReference type="Pfam" id="PF00251"/>
    </source>
</evidence>
<dbReference type="InterPro" id="IPR013320">
    <property type="entry name" value="ConA-like_dom_sf"/>
</dbReference>
<dbReference type="Gene3D" id="2.115.10.20">
    <property type="entry name" value="Glycosyl hydrolase domain, family 43"/>
    <property type="match status" value="1"/>
</dbReference>
<evidence type="ECO:0000256" key="1">
    <source>
        <dbReference type="ARBA" id="ARBA00009902"/>
    </source>
</evidence>
<dbReference type="Pfam" id="PF00251">
    <property type="entry name" value="Glyco_hydro_32N"/>
    <property type="match status" value="1"/>
</dbReference>
<dbReference type="Proteomes" id="UP000067476">
    <property type="component" value="Chromosome"/>
</dbReference>
<dbReference type="SMART" id="SM00640">
    <property type="entry name" value="Glyco_32"/>
    <property type="match status" value="1"/>
</dbReference>
<feature type="transmembrane region" description="Helical" evidence="5">
    <location>
        <begin position="7"/>
        <end position="27"/>
    </location>
</feature>
<keyword evidence="9" id="KW-1185">Reference proteome</keyword>
<reference evidence="8 9" key="1">
    <citation type="journal article" date="2015" name="Genome Announc.">
        <title>Complete Genome Sequence of Spiroplasma litorale TN-1T (DSM 21781), a Bacterium Isolated from a Green-Eyed Horsefly (Tabanus nigrovittatus).</title>
        <authorList>
            <person name="Lo W.S."/>
            <person name="Lai Y.C."/>
            <person name="Lien Y.W."/>
            <person name="Wang T.H."/>
            <person name="Kuo C.H."/>
        </authorList>
    </citation>
    <scope>NUCLEOTIDE SEQUENCE [LARGE SCALE GENOMIC DNA]</scope>
    <source>
        <strain evidence="8 9">TN-1</strain>
    </source>
</reference>
<dbReference type="OrthoDB" id="387639at2"/>
<dbReference type="CDD" id="cd18622">
    <property type="entry name" value="GH32_Inu-like"/>
    <property type="match status" value="1"/>
</dbReference>
<evidence type="ECO:0000313" key="8">
    <source>
        <dbReference type="EMBL" id="AKX34289.1"/>
    </source>
</evidence>
<keyword evidence="5" id="KW-0812">Transmembrane</keyword>
<keyword evidence="3 4" id="KW-0326">Glycosidase</keyword>
<dbReference type="InterPro" id="IPR001362">
    <property type="entry name" value="Glyco_hydro_32"/>
</dbReference>
<dbReference type="PATRIC" id="fig|216942.3.peg.670"/>
<dbReference type="InterPro" id="IPR013189">
    <property type="entry name" value="Glyco_hydro_32_C"/>
</dbReference>
<evidence type="ECO:0000256" key="5">
    <source>
        <dbReference type="SAM" id="Phobius"/>
    </source>
</evidence>
<protein>
    <submittedName>
        <fullName evidence="8">Levanbiose-producing levanase</fullName>
    </submittedName>
</protein>
<gene>
    <name evidence="8" type="primary">levB</name>
    <name evidence="8" type="ORF">SLITO_v1c06600</name>
</gene>
<evidence type="ECO:0000256" key="4">
    <source>
        <dbReference type="RuleBase" id="RU362110"/>
    </source>
</evidence>
<evidence type="ECO:0000313" key="9">
    <source>
        <dbReference type="Proteomes" id="UP000067476"/>
    </source>
</evidence>
<evidence type="ECO:0000256" key="2">
    <source>
        <dbReference type="ARBA" id="ARBA00022801"/>
    </source>
</evidence>
<dbReference type="KEGG" id="sll:SLITO_v1c06600"/>
<dbReference type="STRING" id="216942.SLITO_v1c06600"/>
<accession>A0A0K1W1V4</accession>
<organism evidence="8 9">
    <name type="scientific">Spiroplasma litorale</name>
    <dbReference type="NCBI Taxonomy" id="216942"/>
    <lineage>
        <taxon>Bacteria</taxon>
        <taxon>Bacillati</taxon>
        <taxon>Mycoplasmatota</taxon>
        <taxon>Mollicutes</taxon>
        <taxon>Entomoplasmatales</taxon>
        <taxon>Spiroplasmataceae</taxon>
        <taxon>Spiroplasma</taxon>
    </lineage>
</organism>
<dbReference type="GO" id="GO:0005987">
    <property type="term" value="P:sucrose catabolic process"/>
    <property type="evidence" value="ECO:0007669"/>
    <property type="project" value="TreeGrafter"/>
</dbReference>
<dbReference type="EMBL" id="CP012357">
    <property type="protein sequence ID" value="AKX34289.1"/>
    <property type="molecule type" value="Genomic_DNA"/>
</dbReference>